<name>A0A2K5AS14_9ARCH</name>
<reference evidence="6" key="1">
    <citation type="submission" date="2018-01" db="EMBL/GenBank/DDBJ databases">
        <authorList>
            <person name="Kerou L M."/>
        </authorList>
    </citation>
    <scope>NUCLEOTIDE SEQUENCE [LARGE SCALE GENOMIC DNA]</scope>
    <source>
        <strain evidence="6">SCU2</strain>
    </source>
</reference>
<dbReference type="GO" id="GO:0016887">
    <property type="term" value="F:ATP hydrolysis activity"/>
    <property type="evidence" value="ECO:0007669"/>
    <property type="project" value="InterPro"/>
</dbReference>
<feature type="coiled-coil region" evidence="2">
    <location>
        <begin position="506"/>
        <end position="533"/>
    </location>
</feature>
<protein>
    <submittedName>
        <fullName evidence="5">Putative SMC domain-containing protein, exonuclease SbcC</fullName>
    </submittedName>
</protein>
<dbReference type="KEGG" id="ncv:NCAV_1258"/>
<evidence type="ECO:0000259" key="3">
    <source>
        <dbReference type="Pfam" id="PF02463"/>
    </source>
</evidence>
<organism evidence="5 6">
    <name type="scientific">Candidatus Nitrosocaldus cavascurensis</name>
    <dbReference type="NCBI Taxonomy" id="2058097"/>
    <lineage>
        <taxon>Archaea</taxon>
        <taxon>Nitrososphaerota</taxon>
        <taxon>Nitrososphaeria</taxon>
        <taxon>Candidatus Nitrosocaldales</taxon>
        <taxon>Candidatus Nitrosocaldaceae</taxon>
        <taxon>Candidatus Nitrosocaldus</taxon>
    </lineage>
</organism>
<dbReference type="EMBL" id="LT981265">
    <property type="protein sequence ID" value="SPC34425.1"/>
    <property type="molecule type" value="Genomic_DNA"/>
</dbReference>
<feature type="coiled-coil region" evidence="2">
    <location>
        <begin position="419"/>
        <end position="460"/>
    </location>
</feature>
<keyword evidence="5" id="KW-0540">Nuclease</keyword>
<dbReference type="Proteomes" id="UP000236248">
    <property type="component" value="Chromosome NCAV"/>
</dbReference>
<feature type="domain" description="Rad50/SbcC-type AAA" evidence="4">
    <location>
        <begin position="6"/>
        <end position="289"/>
    </location>
</feature>
<dbReference type="GO" id="GO:0006302">
    <property type="term" value="P:double-strand break repair"/>
    <property type="evidence" value="ECO:0007669"/>
    <property type="project" value="InterPro"/>
</dbReference>
<feature type="coiled-coil region" evidence="2">
    <location>
        <begin position="613"/>
        <end position="654"/>
    </location>
</feature>
<dbReference type="Gene3D" id="3.40.50.300">
    <property type="entry name" value="P-loop containing nucleotide triphosphate hydrolases"/>
    <property type="match status" value="2"/>
</dbReference>
<dbReference type="PANTHER" id="PTHR32114">
    <property type="entry name" value="ABC TRANSPORTER ABCH.3"/>
    <property type="match status" value="1"/>
</dbReference>
<dbReference type="SUPFAM" id="SSF52540">
    <property type="entry name" value="P-loop containing nucleoside triphosphate hydrolases"/>
    <property type="match status" value="1"/>
</dbReference>
<keyword evidence="5" id="KW-0378">Hydrolase</keyword>
<dbReference type="InterPro" id="IPR027417">
    <property type="entry name" value="P-loop_NTPase"/>
</dbReference>
<evidence type="ECO:0000256" key="1">
    <source>
        <dbReference type="ARBA" id="ARBA00023054"/>
    </source>
</evidence>
<proteinExistence type="predicted"/>
<dbReference type="Pfam" id="PF13476">
    <property type="entry name" value="AAA_23"/>
    <property type="match status" value="1"/>
</dbReference>
<keyword evidence="6" id="KW-1185">Reference proteome</keyword>
<gene>
    <name evidence="5" type="ORF">NCAV_1258</name>
</gene>
<evidence type="ECO:0000313" key="5">
    <source>
        <dbReference type="EMBL" id="SPC34425.1"/>
    </source>
</evidence>
<keyword evidence="5" id="KW-0269">Exonuclease</keyword>
<dbReference type="Gene3D" id="1.10.287.510">
    <property type="entry name" value="Helix hairpin bin"/>
    <property type="match status" value="1"/>
</dbReference>
<evidence type="ECO:0000313" key="6">
    <source>
        <dbReference type="Proteomes" id="UP000236248"/>
    </source>
</evidence>
<dbReference type="AlphaFoldDB" id="A0A2K5AS14"/>
<dbReference type="InterPro" id="IPR038729">
    <property type="entry name" value="Rad50/SbcC_AAA"/>
</dbReference>
<evidence type="ECO:0000259" key="4">
    <source>
        <dbReference type="Pfam" id="PF13476"/>
    </source>
</evidence>
<feature type="domain" description="RecF/RecN/SMC N-terminal" evidence="3">
    <location>
        <begin position="343"/>
        <end position="828"/>
    </location>
</feature>
<dbReference type="SUPFAM" id="SSF75712">
    <property type="entry name" value="Rad50 coiled-coil Zn hook"/>
    <property type="match status" value="1"/>
</dbReference>
<dbReference type="Pfam" id="PF02463">
    <property type="entry name" value="SMC_N"/>
    <property type="match status" value="1"/>
</dbReference>
<dbReference type="PANTHER" id="PTHR32114:SF2">
    <property type="entry name" value="ABC TRANSPORTER ABCH.3"/>
    <property type="match status" value="1"/>
</dbReference>
<sequence length="834" mass="96511">MLMIDSITLVDFISHRDTTIRFGDGVTVFIGRNGSGKSSVIDGITYALYGKHTRRNNSNLVRHGAHHSSLILEFSINGKRYKVEKRLSAKGTLESGVLYELSGGSWKMLAAGERKQFGESMSNEIAKILGLDYDKMRVAAVIQQGEIDRIIEYKPKEFKELINNIIGIDRLDNAYELMRYVIDGFRERLRSVYGYDDNSRDTLARDVERYEKDVEEMRRMISRIEEDVRRVVEEKVTLEKEYEEMRGKRERFEGLKVRVSNLLNYIGERKRSLEREVEEIKATISKAEECMMFVEQEEKVKASLDSAEEKVNRLDEEISRYKQEHTRLESLKRLVADKMTLLSNAREQLSTVERLKHVPDELSKVKERLQEVSYRISSSNEEMGRLKGLMECASKIEFKDGICPVCNSKVERINPLFDKNELKRRIQDAARELDILKREYLKLENRLKELEGYNEQLHMAKGFLEMNKIASINSIYALEEEVNSLSREVNSINTIKSKINSLVVERNDAYDMMKEYRRRLDEINKARAFLDAKSIKNRDDLERLRREVREREGLVGRLKIFLDKDAQTIALSMISPSPAYNIDEYAIDEYSKRLVGEIVTLAGECKGFSEERYMKIERRLKEVERVEREREKELAGLKSRLDAITNDLERLRGTLKVLDHAYNHTTMLERIREKAFHRNSIVARSLRSWALQHISDKASEYAKAFSIDISRIELVEEEGNNEVNIACYGRRGLIDLASMSGGEKVAIALALRFAIAYVMGGYRLDFVIMDEPTVHLDEERRASIVELIGLLAEGSALKQIIIITHDSEIFEDADVDHLYKFEMTDQGTVVSEVK</sequence>
<feature type="coiled-coil region" evidence="2">
    <location>
        <begin position="200"/>
        <end position="348"/>
    </location>
</feature>
<accession>A0A2K5AS14</accession>
<evidence type="ECO:0000256" key="2">
    <source>
        <dbReference type="SAM" id="Coils"/>
    </source>
</evidence>
<dbReference type="GO" id="GO:0004527">
    <property type="term" value="F:exonuclease activity"/>
    <property type="evidence" value="ECO:0007669"/>
    <property type="project" value="UniProtKB-KW"/>
</dbReference>
<dbReference type="InterPro" id="IPR003395">
    <property type="entry name" value="RecF/RecN/SMC_N"/>
</dbReference>
<keyword evidence="1 2" id="KW-0175">Coiled coil</keyword>